<dbReference type="KEGG" id="amu:Amuc_1729"/>
<evidence type="ECO:0000256" key="2">
    <source>
        <dbReference type="SAM" id="Phobius"/>
    </source>
</evidence>
<feature type="region of interest" description="Disordered" evidence="1">
    <location>
        <begin position="1"/>
        <end position="22"/>
    </location>
</feature>
<dbReference type="OrthoDB" id="198421at2"/>
<protein>
    <submittedName>
        <fullName evidence="3">Uncharacterized protein</fullName>
    </submittedName>
</protein>
<evidence type="ECO:0000256" key="1">
    <source>
        <dbReference type="SAM" id="MobiDB-lite"/>
    </source>
</evidence>
<feature type="transmembrane region" description="Helical" evidence="2">
    <location>
        <begin position="32"/>
        <end position="51"/>
    </location>
</feature>
<keyword evidence="2" id="KW-0472">Membrane</keyword>
<evidence type="ECO:0000313" key="3">
    <source>
        <dbReference type="EMBL" id="ACD05547.1"/>
    </source>
</evidence>
<dbReference type="Proteomes" id="UP000001031">
    <property type="component" value="Chromosome"/>
</dbReference>
<dbReference type="EMBL" id="CP001071">
    <property type="protein sequence ID" value="ACD05547.1"/>
    <property type="molecule type" value="Genomic_DNA"/>
</dbReference>
<dbReference type="RefSeq" id="WP_012420761.1">
    <property type="nucleotide sequence ID" value="NC_010655.1"/>
</dbReference>
<keyword evidence="2" id="KW-0812">Transmembrane</keyword>
<keyword evidence="2" id="KW-1133">Transmembrane helix</keyword>
<name>B2UMJ1_AKKM8</name>
<gene>
    <name evidence="3" type="ordered locus">Amuc_1729</name>
</gene>
<dbReference type="HOGENOM" id="CLU_1754967_0_0_0"/>
<accession>B2UMJ1</accession>
<proteinExistence type="predicted"/>
<organism evidence="3 4">
    <name type="scientific">Akkermansia muciniphila (strain ATCC BAA-835 / DSM 22959 / JCM 33894 / BCRC 81048 / CCUG 64013 / CIP 107961 / Muc)</name>
    <dbReference type="NCBI Taxonomy" id="349741"/>
    <lineage>
        <taxon>Bacteria</taxon>
        <taxon>Pseudomonadati</taxon>
        <taxon>Verrucomicrobiota</taxon>
        <taxon>Verrucomicrobiia</taxon>
        <taxon>Verrucomicrobiales</taxon>
        <taxon>Akkermansiaceae</taxon>
        <taxon>Akkermansia</taxon>
    </lineage>
</organism>
<keyword evidence="4" id="KW-1185">Reference proteome</keyword>
<dbReference type="AlphaFoldDB" id="B2UMJ1"/>
<dbReference type="STRING" id="349741.Amuc_1729"/>
<reference evidence="4" key="1">
    <citation type="journal article" date="2011" name="PLoS ONE">
        <title>The genome of Akkermansia muciniphila, a dedicated intestinal mucin degrader, and its use in exploring intestinal metagenomes.</title>
        <authorList>
            <person name="van Passel M.W."/>
            <person name="Kant R."/>
            <person name="Zoetendal E.G."/>
            <person name="Plugge C.M."/>
            <person name="Derrien M."/>
            <person name="Malfatti S.A."/>
            <person name="Chain P.S."/>
            <person name="Woyke T."/>
            <person name="Palva A."/>
            <person name="de Vos W.M."/>
            <person name="Smidt H."/>
        </authorList>
    </citation>
    <scope>NUCLEOTIDE SEQUENCE [LARGE SCALE GENOMIC DNA]</scope>
    <source>
        <strain evidence="4">ATCC BAA-835 / DSM 22959 / JCM 33894 / BCRC 81048 / CCUG 64013 / CIP 107961 / Muc</strain>
    </source>
</reference>
<evidence type="ECO:0000313" key="4">
    <source>
        <dbReference type="Proteomes" id="UP000001031"/>
    </source>
</evidence>
<sequence>MASTTLTPHGHRTGGGRTGQNTALRMSTSTKIIVGIVIVVVMALTSFWGVYAPSFSEAYILPVQMTAADGTPLGDFQCRPVPGENGKTLLVFRDADFLRQTTGGMVHSKIILSYKGTPFFEGIVPGPMEAIEIPSGSLPPPLRELRHH</sequence>
<dbReference type="PaxDb" id="349741-Amuc_1729"/>